<sequence>MGRRRGGELVKRDTGEEATELLPMVPEQDESGIGILERGEIVQGPGGPPAERPEDILAEPPDARDISAELAAPPRRKLPWLTLLLSACVVAAGAFAGGALVEKNHLGGARSNPFAQLAAGRTGAGGATGGRSFGGFGGFGGGAGGTGAGGAGAGTGTGAAGGAGAGAGAAGGAGGGVTFGTVKLVDGSTIYVTDAQGNIVKVTTAGSTKVSETKDGKVSDLKAGQSVTVRGSQQSNGDIKATTVTQGSPAGGGFAGFGGRGGAAGAAGGTGTAGGTGGGN</sequence>
<keyword evidence="4" id="KW-1185">Reference proteome</keyword>
<evidence type="ECO:0000256" key="2">
    <source>
        <dbReference type="SAM" id="Phobius"/>
    </source>
</evidence>
<comment type="caution">
    <text evidence="3">The sequence shown here is derived from an EMBL/GenBank/DDBJ whole genome shotgun (WGS) entry which is preliminary data.</text>
</comment>
<gene>
    <name evidence="3" type="ORF">ACFO3J_22930</name>
</gene>
<evidence type="ECO:0000313" key="4">
    <source>
        <dbReference type="Proteomes" id="UP001595765"/>
    </source>
</evidence>
<accession>A0ABV8HQM0</accession>
<proteinExistence type="predicted"/>
<protein>
    <recommendedName>
        <fullName evidence="5">DUF5666 domain-containing protein</fullName>
    </recommendedName>
</protein>
<keyword evidence="2" id="KW-1133">Transmembrane helix</keyword>
<evidence type="ECO:0000256" key="1">
    <source>
        <dbReference type="SAM" id="MobiDB-lite"/>
    </source>
</evidence>
<keyword evidence="2" id="KW-0472">Membrane</keyword>
<feature type="transmembrane region" description="Helical" evidence="2">
    <location>
        <begin position="80"/>
        <end position="101"/>
    </location>
</feature>
<dbReference type="Proteomes" id="UP001595765">
    <property type="component" value="Unassembled WGS sequence"/>
</dbReference>
<reference evidence="4" key="1">
    <citation type="journal article" date="2019" name="Int. J. Syst. Evol. Microbiol.">
        <title>The Global Catalogue of Microorganisms (GCM) 10K type strain sequencing project: providing services to taxonomists for standard genome sequencing and annotation.</title>
        <authorList>
            <consortium name="The Broad Institute Genomics Platform"/>
            <consortium name="The Broad Institute Genome Sequencing Center for Infectious Disease"/>
            <person name="Wu L."/>
            <person name="Ma J."/>
        </authorList>
    </citation>
    <scope>NUCLEOTIDE SEQUENCE [LARGE SCALE GENOMIC DNA]</scope>
    <source>
        <strain evidence="4">CGMCC 4.7237</strain>
    </source>
</reference>
<organism evidence="3 4">
    <name type="scientific">Streptomyces polygonati</name>
    <dbReference type="NCBI Taxonomy" id="1617087"/>
    <lineage>
        <taxon>Bacteria</taxon>
        <taxon>Bacillati</taxon>
        <taxon>Actinomycetota</taxon>
        <taxon>Actinomycetes</taxon>
        <taxon>Kitasatosporales</taxon>
        <taxon>Streptomycetaceae</taxon>
        <taxon>Streptomyces</taxon>
    </lineage>
</organism>
<evidence type="ECO:0000313" key="3">
    <source>
        <dbReference type="EMBL" id="MFC4034309.1"/>
    </source>
</evidence>
<dbReference type="RefSeq" id="WP_386432213.1">
    <property type="nucleotide sequence ID" value="NZ_JBHSBB010000014.1"/>
</dbReference>
<dbReference type="EMBL" id="JBHSBB010000014">
    <property type="protein sequence ID" value="MFC4034309.1"/>
    <property type="molecule type" value="Genomic_DNA"/>
</dbReference>
<keyword evidence="2" id="KW-0812">Transmembrane</keyword>
<name>A0ABV8HQM0_9ACTN</name>
<evidence type="ECO:0008006" key="5">
    <source>
        <dbReference type="Google" id="ProtNLM"/>
    </source>
</evidence>
<feature type="region of interest" description="Disordered" evidence="1">
    <location>
        <begin position="252"/>
        <end position="280"/>
    </location>
</feature>